<dbReference type="InterPro" id="IPR010607">
    <property type="entry name" value="DUF1194"/>
</dbReference>
<proteinExistence type="predicted"/>
<feature type="domain" description="VWFA" evidence="1">
    <location>
        <begin position="46"/>
        <end position="246"/>
    </location>
</feature>
<organism evidence="2 3">
    <name type="scientific">Craurococcus roseus</name>
    <dbReference type="NCBI Taxonomy" id="77585"/>
    <lineage>
        <taxon>Bacteria</taxon>
        <taxon>Pseudomonadati</taxon>
        <taxon>Pseudomonadota</taxon>
        <taxon>Alphaproteobacteria</taxon>
        <taxon>Acetobacterales</taxon>
        <taxon>Acetobacteraceae</taxon>
        <taxon>Craurococcus</taxon>
    </lineage>
</organism>
<evidence type="ECO:0000313" key="3">
    <source>
        <dbReference type="Proteomes" id="UP001501588"/>
    </source>
</evidence>
<sequence>MPLARAGPRLSTPGGPRRRDLPALAAAASTLPGARAASAREDVDLLLALAVDASGSIDADEFRLQREGYAEALSHPSVLAAIGSKPLGAVAVAMVEWGSPGGATTVVDWTRLSSQAASARALAEAVLAAPRSPQSWNAIGDALDHCALLIHAAPFHARERVIDLSGDGPDMRSLRPAPAARDDAVAAGITVNALAVASAGQVTRFGEPLSETYGREVVGGPGAFVVSAEDRRDIARALRAKLVREIA</sequence>
<dbReference type="RefSeq" id="WP_343896466.1">
    <property type="nucleotide sequence ID" value="NZ_BAAAFZ010000052.1"/>
</dbReference>
<gene>
    <name evidence="2" type="ORF">GCM10009416_32960</name>
</gene>
<evidence type="ECO:0000313" key="2">
    <source>
        <dbReference type="EMBL" id="GAA0591968.1"/>
    </source>
</evidence>
<comment type="caution">
    <text evidence="2">The sequence shown here is derived from an EMBL/GenBank/DDBJ whole genome shotgun (WGS) entry which is preliminary data.</text>
</comment>
<protein>
    <submittedName>
        <fullName evidence="2">DUF1194 domain-containing protein</fullName>
    </submittedName>
</protein>
<accession>A0ABP3QNR2</accession>
<dbReference type="SUPFAM" id="SSF53300">
    <property type="entry name" value="vWA-like"/>
    <property type="match status" value="1"/>
</dbReference>
<dbReference type="Pfam" id="PF06707">
    <property type="entry name" value="DUF1194"/>
    <property type="match status" value="1"/>
</dbReference>
<dbReference type="Gene3D" id="3.40.50.410">
    <property type="entry name" value="von Willebrand factor, type A domain"/>
    <property type="match status" value="1"/>
</dbReference>
<reference evidence="3" key="1">
    <citation type="journal article" date="2019" name="Int. J. Syst. Evol. Microbiol.">
        <title>The Global Catalogue of Microorganisms (GCM) 10K type strain sequencing project: providing services to taxonomists for standard genome sequencing and annotation.</title>
        <authorList>
            <consortium name="The Broad Institute Genomics Platform"/>
            <consortium name="The Broad Institute Genome Sequencing Center for Infectious Disease"/>
            <person name="Wu L."/>
            <person name="Ma J."/>
        </authorList>
    </citation>
    <scope>NUCLEOTIDE SEQUENCE [LARGE SCALE GENOMIC DNA]</scope>
    <source>
        <strain evidence="3">JCM 9933</strain>
    </source>
</reference>
<dbReference type="EMBL" id="BAAAFZ010000052">
    <property type="protein sequence ID" value="GAA0591968.1"/>
    <property type="molecule type" value="Genomic_DNA"/>
</dbReference>
<evidence type="ECO:0000259" key="1">
    <source>
        <dbReference type="PROSITE" id="PS50234"/>
    </source>
</evidence>
<name>A0ABP3QNR2_9PROT</name>
<dbReference type="PROSITE" id="PS50234">
    <property type="entry name" value="VWFA"/>
    <property type="match status" value="1"/>
</dbReference>
<dbReference type="InterPro" id="IPR036465">
    <property type="entry name" value="vWFA_dom_sf"/>
</dbReference>
<keyword evidence="3" id="KW-1185">Reference proteome</keyword>
<dbReference type="Proteomes" id="UP001501588">
    <property type="component" value="Unassembled WGS sequence"/>
</dbReference>
<dbReference type="InterPro" id="IPR002035">
    <property type="entry name" value="VWF_A"/>
</dbReference>